<evidence type="ECO:0000313" key="1">
    <source>
        <dbReference type="EMBL" id="MBB6102242.1"/>
    </source>
</evidence>
<dbReference type="AlphaFoldDB" id="A0A7W9TVL1"/>
<organism evidence="1 2">
    <name type="scientific">Paraburkholderia bannensis</name>
    <dbReference type="NCBI Taxonomy" id="765414"/>
    <lineage>
        <taxon>Bacteria</taxon>
        <taxon>Pseudomonadati</taxon>
        <taxon>Pseudomonadota</taxon>
        <taxon>Betaproteobacteria</taxon>
        <taxon>Burkholderiales</taxon>
        <taxon>Burkholderiaceae</taxon>
        <taxon>Paraburkholderia</taxon>
    </lineage>
</organism>
<dbReference type="Proteomes" id="UP000571554">
    <property type="component" value="Unassembled WGS sequence"/>
</dbReference>
<evidence type="ECO:0000313" key="2">
    <source>
        <dbReference type="Proteomes" id="UP000571554"/>
    </source>
</evidence>
<comment type="caution">
    <text evidence="1">The sequence shown here is derived from an EMBL/GenBank/DDBJ whole genome shotgun (WGS) entry which is preliminary data.</text>
</comment>
<reference evidence="1 2" key="1">
    <citation type="submission" date="2020-08" db="EMBL/GenBank/DDBJ databases">
        <title>Above-ground endophytic microbial communities from plants in different locations in the United States.</title>
        <authorList>
            <person name="Frank C."/>
        </authorList>
    </citation>
    <scope>NUCLEOTIDE SEQUENCE [LARGE SCALE GENOMIC DNA]</scope>
    <source>
        <strain evidence="1 2">WP4_2_2</strain>
    </source>
</reference>
<dbReference type="RefSeq" id="WP_184123804.1">
    <property type="nucleotide sequence ID" value="NZ_JACHBW010000005.1"/>
</dbReference>
<name>A0A7W9TVL1_9BURK</name>
<accession>A0A7W9TVL1</accession>
<dbReference type="EMBL" id="JACHBW010000005">
    <property type="protein sequence ID" value="MBB6102242.1"/>
    <property type="molecule type" value="Genomic_DNA"/>
</dbReference>
<proteinExistence type="predicted"/>
<gene>
    <name evidence="1" type="ORF">F4827_002091</name>
</gene>
<keyword evidence="2" id="KW-1185">Reference proteome</keyword>
<evidence type="ECO:0008006" key="3">
    <source>
        <dbReference type="Google" id="ProtNLM"/>
    </source>
</evidence>
<sequence length="142" mass="15599">MNLQSADIPMLNETELREQYAQLQQRALRVGSHGQSRIDQLAAAMQSPPNDRADDYLRPLKGATDDAMAAVLSYHRALPFLETANSLIESLAQPSPSADDEEWRDQLLFRLAEVLEVAADLISEGEAQLEHGAGVELPGSFL</sequence>
<protein>
    <recommendedName>
        <fullName evidence="3">ATPase</fullName>
    </recommendedName>
</protein>